<dbReference type="AlphaFoldDB" id="A0A6L5YD71"/>
<dbReference type="PANTHER" id="PTHR35534:SF1">
    <property type="entry name" value="LARGE RIBOSOMAL SUBUNIT PROTEIN BL32"/>
    <property type="match status" value="1"/>
</dbReference>
<protein>
    <recommendedName>
        <fullName evidence="4 5">Large ribosomal subunit protein bL32</fullName>
    </recommendedName>
</protein>
<organism evidence="6 7">
    <name type="scientific">Pyramidobacter porci</name>
    <dbReference type="NCBI Taxonomy" id="2605789"/>
    <lineage>
        <taxon>Bacteria</taxon>
        <taxon>Thermotogati</taxon>
        <taxon>Synergistota</taxon>
        <taxon>Synergistia</taxon>
        <taxon>Synergistales</taxon>
        <taxon>Dethiosulfovibrionaceae</taxon>
        <taxon>Pyramidobacter</taxon>
    </lineage>
</organism>
<dbReference type="SUPFAM" id="SSF57829">
    <property type="entry name" value="Zn-binding ribosomal proteins"/>
    <property type="match status" value="1"/>
</dbReference>
<evidence type="ECO:0000256" key="4">
    <source>
        <dbReference type="ARBA" id="ARBA00035178"/>
    </source>
</evidence>
<dbReference type="GO" id="GO:0003735">
    <property type="term" value="F:structural constituent of ribosome"/>
    <property type="evidence" value="ECO:0007669"/>
    <property type="project" value="InterPro"/>
</dbReference>
<name>A0A6L5YD71_9BACT</name>
<evidence type="ECO:0000313" key="6">
    <source>
        <dbReference type="EMBL" id="MST56160.1"/>
    </source>
</evidence>
<dbReference type="RefSeq" id="WP_154529243.1">
    <property type="nucleotide sequence ID" value="NZ_VUNH01000009.1"/>
</dbReference>
<dbReference type="GO" id="GO:0006412">
    <property type="term" value="P:translation"/>
    <property type="evidence" value="ECO:0007669"/>
    <property type="project" value="UniProtKB-UniRule"/>
</dbReference>
<evidence type="ECO:0000256" key="1">
    <source>
        <dbReference type="ARBA" id="ARBA00008560"/>
    </source>
</evidence>
<dbReference type="HAMAP" id="MF_00340">
    <property type="entry name" value="Ribosomal_bL32"/>
    <property type="match status" value="1"/>
</dbReference>
<keyword evidence="7" id="KW-1185">Reference proteome</keyword>
<dbReference type="EMBL" id="VUNH01000009">
    <property type="protein sequence ID" value="MST56160.1"/>
    <property type="molecule type" value="Genomic_DNA"/>
</dbReference>
<comment type="caution">
    <text evidence="6">The sequence shown here is derived from an EMBL/GenBank/DDBJ whole genome shotgun (WGS) entry which is preliminary data.</text>
</comment>
<dbReference type="InterPro" id="IPR002677">
    <property type="entry name" value="Ribosomal_bL32"/>
</dbReference>
<reference evidence="6 7" key="1">
    <citation type="submission" date="2019-08" db="EMBL/GenBank/DDBJ databases">
        <title>In-depth cultivation of the pig gut microbiome towards novel bacterial diversity and tailored functional studies.</title>
        <authorList>
            <person name="Wylensek D."/>
            <person name="Hitch T.C.A."/>
            <person name="Clavel T."/>
        </authorList>
    </citation>
    <scope>NUCLEOTIDE SEQUENCE [LARGE SCALE GENOMIC DNA]</scope>
    <source>
        <strain evidence="6 7">SM-530-WT-4B</strain>
    </source>
</reference>
<dbReference type="Pfam" id="PF01783">
    <property type="entry name" value="Ribosomal_L32p"/>
    <property type="match status" value="1"/>
</dbReference>
<comment type="similarity">
    <text evidence="1 5">Belongs to the bacterial ribosomal protein bL32 family.</text>
</comment>
<keyword evidence="3 5" id="KW-0687">Ribonucleoprotein</keyword>
<dbReference type="NCBIfam" id="TIGR01031">
    <property type="entry name" value="rpmF_bact"/>
    <property type="match status" value="1"/>
</dbReference>
<sequence length="71" mass="7857">MATPKMKVSHRRTHMRFAHWLGEKTAPSMTACSHCGEMIPTYSACPVCGYYRGRKVLKVAADKAETAAKAE</sequence>
<keyword evidence="2 5" id="KW-0689">Ribosomal protein</keyword>
<evidence type="ECO:0000313" key="7">
    <source>
        <dbReference type="Proteomes" id="UP000473699"/>
    </source>
</evidence>
<evidence type="ECO:0000256" key="2">
    <source>
        <dbReference type="ARBA" id="ARBA00022980"/>
    </source>
</evidence>
<evidence type="ECO:0000256" key="5">
    <source>
        <dbReference type="HAMAP-Rule" id="MF_00340"/>
    </source>
</evidence>
<dbReference type="InterPro" id="IPR011332">
    <property type="entry name" value="Ribosomal_zn-bd"/>
</dbReference>
<evidence type="ECO:0000256" key="3">
    <source>
        <dbReference type="ARBA" id="ARBA00023274"/>
    </source>
</evidence>
<dbReference type="InterPro" id="IPR044957">
    <property type="entry name" value="Ribosomal_bL32_bact"/>
</dbReference>
<gene>
    <name evidence="5" type="primary">rpmF</name>
    <name evidence="6" type="ORF">FYJ74_08965</name>
</gene>
<proteinExistence type="inferred from homology"/>
<dbReference type="PANTHER" id="PTHR35534">
    <property type="entry name" value="50S RIBOSOMAL PROTEIN L32"/>
    <property type="match status" value="1"/>
</dbReference>
<dbReference type="GO" id="GO:0015934">
    <property type="term" value="C:large ribosomal subunit"/>
    <property type="evidence" value="ECO:0007669"/>
    <property type="project" value="InterPro"/>
</dbReference>
<accession>A0A6L5YD71</accession>
<dbReference type="Proteomes" id="UP000473699">
    <property type="component" value="Unassembled WGS sequence"/>
</dbReference>